<dbReference type="PANTHER" id="PTHR33840">
    <property type="match status" value="1"/>
</dbReference>
<gene>
    <name evidence="2" type="ORF">ACG04R_00445</name>
</gene>
<evidence type="ECO:0000313" key="3">
    <source>
        <dbReference type="Proteomes" id="UP001606134"/>
    </source>
</evidence>
<keyword evidence="3" id="KW-1185">Reference proteome</keyword>
<dbReference type="PANTHER" id="PTHR33840:SF1">
    <property type="entry name" value="TLE1 PHOSPHOLIPASE DOMAIN-CONTAINING PROTEIN"/>
    <property type="match status" value="1"/>
</dbReference>
<dbReference type="EMBL" id="JBIGIC010000001">
    <property type="protein sequence ID" value="MFG6485114.1"/>
    <property type="molecule type" value="Genomic_DNA"/>
</dbReference>
<protein>
    <submittedName>
        <fullName evidence="2">Phospholipase effector Tle1 domain-containing protein</fullName>
    </submittedName>
</protein>
<dbReference type="Gene3D" id="2.60.120.430">
    <property type="entry name" value="Galactose-binding lectin"/>
    <property type="match status" value="1"/>
</dbReference>
<feature type="domain" description="T6SS Phospholipase effector Tle1-like catalytic" evidence="1">
    <location>
        <begin position="4"/>
        <end position="268"/>
    </location>
</feature>
<name>A0ABW7H5C6_9BURK</name>
<evidence type="ECO:0000313" key="2">
    <source>
        <dbReference type="EMBL" id="MFG6485114.1"/>
    </source>
</evidence>
<dbReference type="Pfam" id="PF09994">
    <property type="entry name" value="T6SS_Tle1-like_cat"/>
    <property type="match status" value="1"/>
</dbReference>
<reference evidence="2 3" key="1">
    <citation type="submission" date="2024-08" db="EMBL/GenBank/DDBJ databases">
        <authorList>
            <person name="Lu H."/>
        </authorList>
    </citation>
    <scope>NUCLEOTIDE SEQUENCE [LARGE SCALE GENOMIC DNA]</scope>
    <source>
        <strain evidence="2 3">BYS78W</strain>
    </source>
</reference>
<sequence length="533" mass="58056">MATRHLVLCVDGTWNDPSQKTNVWRLFCALAGEVQDVPASADGIRQHQQLQGANLDALYIEGVGAGGQRLLGGTLGVGLHDRVLDLYVLASRLWQPGTQLWVFGFSRGAWAARSLAGFIAATGLLTAQQAAAGDALEQANARWLAFKNHGVPAEQHRFWDDAGQPQPIQLVGVWDTVGALGVPFFNGLRSVDRFERQAFDFADLDLSVRAANGRHALSIDETRFDFTPTLWNSRDGVEQRWFPGVHADVGGGYPQRGLGDLSLGWMLGEVEALSGGGLLKPGVAADLKPDADADRHEEATSLVWQLRPRKPRELPEHQQALHEGVMTRLKGRADWRPASLSRIKALAEWYTQPATSPEQLCPAAAQSDDSTELAVQGSVALLVDSRKWWNATGLRVHAGQRYRVQAAGEWKDKENSCDANGYTSAGHFPLQVAEWLHARRVADANWFCLVAAVHGDAHLEARNASDGNFGEEALHLVSAHLLACDRESQLVAVGADGSLDVQRDGYLYLFANDSSAFYGNNRGTLQASVERLA</sequence>
<proteinExistence type="predicted"/>
<organism evidence="2 3">
    <name type="scientific">Pelomonas candidula</name>
    <dbReference type="NCBI Taxonomy" id="3299025"/>
    <lineage>
        <taxon>Bacteria</taxon>
        <taxon>Pseudomonadati</taxon>
        <taxon>Pseudomonadota</taxon>
        <taxon>Betaproteobacteria</taxon>
        <taxon>Burkholderiales</taxon>
        <taxon>Sphaerotilaceae</taxon>
        <taxon>Roseateles</taxon>
    </lineage>
</organism>
<comment type="caution">
    <text evidence="2">The sequence shown here is derived from an EMBL/GenBank/DDBJ whole genome shotgun (WGS) entry which is preliminary data.</text>
</comment>
<dbReference type="Proteomes" id="UP001606134">
    <property type="component" value="Unassembled WGS sequence"/>
</dbReference>
<accession>A0ABW7H5C6</accession>
<dbReference type="RefSeq" id="WP_394405492.1">
    <property type="nucleotide sequence ID" value="NZ_JBIGIC010000001.1"/>
</dbReference>
<dbReference type="InterPro" id="IPR018712">
    <property type="entry name" value="Tle1-like_cat"/>
</dbReference>
<evidence type="ECO:0000259" key="1">
    <source>
        <dbReference type="Pfam" id="PF09994"/>
    </source>
</evidence>